<dbReference type="EMBL" id="WOTH01000022">
    <property type="protein sequence ID" value="NHO54406.1"/>
    <property type="molecule type" value="Genomic_DNA"/>
</dbReference>
<organism evidence="2 3">
    <name type="scientific">Acetobacter estunensis</name>
    <dbReference type="NCBI Taxonomy" id="104097"/>
    <lineage>
        <taxon>Bacteria</taxon>
        <taxon>Pseudomonadati</taxon>
        <taxon>Pseudomonadota</taxon>
        <taxon>Alphaproteobacteria</taxon>
        <taxon>Acetobacterales</taxon>
        <taxon>Acetobacteraceae</taxon>
        <taxon>Acetobacter</taxon>
    </lineage>
</organism>
<dbReference type="Proteomes" id="UP000597459">
    <property type="component" value="Unassembled WGS sequence"/>
</dbReference>
<reference evidence="2" key="1">
    <citation type="submission" date="2019-11" db="EMBL/GenBank/DDBJ databases">
        <title>Description of new Acetobacter species.</title>
        <authorList>
            <person name="Cleenwerck I."/>
            <person name="Sombolestani A.S."/>
        </authorList>
    </citation>
    <scope>NUCLEOTIDE SEQUENCE</scope>
    <source>
        <strain evidence="2">LMG 1626</strain>
    </source>
</reference>
<accession>A0A967B9D6</accession>
<keyword evidence="3" id="KW-1185">Reference proteome</keyword>
<protein>
    <submittedName>
        <fullName evidence="2">Uncharacterized protein</fullName>
    </submittedName>
</protein>
<name>A0A967B9D6_9PROT</name>
<evidence type="ECO:0000313" key="2">
    <source>
        <dbReference type="EMBL" id="NHO54406.1"/>
    </source>
</evidence>
<evidence type="ECO:0000313" key="3">
    <source>
        <dbReference type="Proteomes" id="UP000597459"/>
    </source>
</evidence>
<comment type="caution">
    <text evidence="2">The sequence shown here is derived from an EMBL/GenBank/DDBJ whole genome shotgun (WGS) entry which is preliminary data.</text>
</comment>
<feature type="region of interest" description="Disordered" evidence="1">
    <location>
        <begin position="1"/>
        <end position="22"/>
    </location>
</feature>
<evidence type="ECO:0000256" key="1">
    <source>
        <dbReference type="SAM" id="MobiDB-lite"/>
    </source>
</evidence>
<dbReference type="RefSeq" id="WP_155116683.1">
    <property type="nucleotide sequence ID" value="NZ_WOTH01000022.1"/>
</dbReference>
<proteinExistence type="predicted"/>
<gene>
    <name evidence="2" type="ORF">GOB87_10650</name>
</gene>
<dbReference type="AlphaFoldDB" id="A0A967B9D6"/>
<sequence>MLKKSLIGPPHPAPDAGMPDMHNKVAQGSAWAAGEYETATPTIAAPIAISSLFMAVIPYSWEQEFRRNSHFSQ</sequence>